<evidence type="ECO:0008006" key="3">
    <source>
        <dbReference type="Google" id="ProtNLM"/>
    </source>
</evidence>
<name>A0A1I6X686_9ACTN</name>
<dbReference type="Proteomes" id="UP000199165">
    <property type="component" value="Unassembled WGS sequence"/>
</dbReference>
<protein>
    <recommendedName>
        <fullName evidence="3">DUF4265 domain-containing protein</fullName>
    </recommendedName>
</protein>
<dbReference type="RefSeq" id="WP_092972843.1">
    <property type="nucleotide sequence ID" value="NZ_FPAT01000001.1"/>
</dbReference>
<dbReference type="Pfam" id="PF14085">
    <property type="entry name" value="DUF4265"/>
    <property type="match status" value="1"/>
</dbReference>
<dbReference type="STRING" id="995060.SAMN04487904_101234"/>
<gene>
    <name evidence="1" type="ORF">SAMN04487904_101234</name>
</gene>
<sequence length="163" mass="18361">MNSTDSDYSLDNELELEDFVKIVVPLEQDEDGYPPIAAESLWAVPVREGEGYSVENIPFFAPRLSIKDIVKTATDDEGNLVFDRVLSGGGHSTVRVIFFDDSGIEDFKSCMRSFGCDYEVGHKDTFLAIDVPQEVSYADVIDYTRQKFREGVLDFEESSIQHD</sequence>
<reference evidence="2" key="1">
    <citation type="submission" date="2016-10" db="EMBL/GenBank/DDBJ databases">
        <authorList>
            <person name="Varghese N."/>
            <person name="Submissions S."/>
        </authorList>
    </citation>
    <scope>NUCLEOTIDE SEQUENCE [LARGE SCALE GENOMIC DNA]</scope>
    <source>
        <strain evidence="2">DSM 45501</strain>
    </source>
</reference>
<organism evidence="1 2">
    <name type="scientific">Actinopolyspora righensis</name>
    <dbReference type="NCBI Taxonomy" id="995060"/>
    <lineage>
        <taxon>Bacteria</taxon>
        <taxon>Bacillati</taxon>
        <taxon>Actinomycetota</taxon>
        <taxon>Actinomycetes</taxon>
        <taxon>Actinopolysporales</taxon>
        <taxon>Actinopolysporaceae</taxon>
        <taxon>Actinopolyspora</taxon>
        <taxon>Actinopolyspora alba group</taxon>
    </lineage>
</organism>
<keyword evidence="2" id="KW-1185">Reference proteome</keyword>
<evidence type="ECO:0000313" key="2">
    <source>
        <dbReference type="Proteomes" id="UP000199165"/>
    </source>
</evidence>
<dbReference type="InterPro" id="IPR025361">
    <property type="entry name" value="DUF4265"/>
</dbReference>
<dbReference type="AlphaFoldDB" id="A0A1I6X686"/>
<evidence type="ECO:0000313" key="1">
    <source>
        <dbReference type="EMBL" id="SFT33723.1"/>
    </source>
</evidence>
<dbReference type="EMBL" id="FPAT01000001">
    <property type="protein sequence ID" value="SFT33723.1"/>
    <property type="molecule type" value="Genomic_DNA"/>
</dbReference>
<accession>A0A1I6X686</accession>
<proteinExistence type="predicted"/>